<accession>A0A1H3E8D1</accession>
<dbReference type="NCBIfam" id="TIGR01494">
    <property type="entry name" value="ATPase_P-type"/>
    <property type="match status" value="2"/>
</dbReference>
<feature type="transmembrane region" description="Helical" evidence="9">
    <location>
        <begin position="194"/>
        <end position="215"/>
    </location>
</feature>
<dbReference type="AlphaFoldDB" id="A0A1H3E8D1"/>
<dbReference type="PANTHER" id="PTHR43520:SF8">
    <property type="entry name" value="P-TYPE CU(+) TRANSPORTER"/>
    <property type="match status" value="1"/>
</dbReference>
<feature type="compositionally biased region" description="Basic and acidic residues" evidence="8">
    <location>
        <begin position="156"/>
        <end position="178"/>
    </location>
</feature>
<dbReference type="GO" id="GO:0005507">
    <property type="term" value="F:copper ion binding"/>
    <property type="evidence" value="ECO:0007669"/>
    <property type="project" value="TreeGrafter"/>
</dbReference>
<feature type="transmembrane region" description="Helical" evidence="9">
    <location>
        <begin position="273"/>
        <end position="291"/>
    </location>
</feature>
<keyword evidence="3 9" id="KW-0812">Transmembrane</keyword>
<keyword evidence="4" id="KW-0479">Metal-binding</keyword>
<dbReference type="InterPro" id="IPR023214">
    <property type="entry name" value="HAD_sf"/>
</dbReference>
<dbReference type="Gene3D" id="3.30.70.100">
    <property type="match status" value="1"/>
</dbReference>
<name>A0A1H3E8D1_9EURY</name>
<protein>
    <submittedName>
        <fullName evidence="11">Cu2+-exporting ATPase</fullName>
    </submittedName>
</protein>
<organism evidence="11 12">
    <name type="scientific">Halopenitus persicus</name>
    <dbReference type="NCBI Taxonomy" id="1048396"/>
    <lineage>
        <taxon>Archaea</taxon>
        <taxon>Methanobacteriati</taxon>
        <taxon>Methanobacteriota</taxon>
        <taxon>Stenosarchaea group</taxon>
        <taxon>Halobacteria</taxon>
        <taxon>Halobacteriales</taxon>
        <taxon>Haloferacaceae</taxon>
        <taxon>Halopenitus</taxon>
    </lineage>
</organism>
<dbReference type="PROSITE" id="PS00154">
    <property type="entry name" value="ATPASE_E1_E2"/>
    <property type="match status" value="1"/>
</dbReference>
<feature type="transmembrane region" description="Helical" evidence="9">
    <location>
        <begin position="297"/>
        <end position="315"/>
    </location>
</feature>
<dbReference type="InterPro" id="IPR023299">
    <property type="entry name" value="ATPase_P-typ_cyto_dom_N"/>
</dbReference>
<feature type="transmembrane region" description="Helical" evidence="9">
    <location>
        <begin position="470"/>
        <end position="492"/>
    </location>
</feature>
<dbReference type="InterPro" id="IPR006121">
    <property type="entry name" value="HMA_dom"/>
</dbReference>
<feature type="region of interest" description="Disordered" evidence="8">
    <location>
        <begin position="603"/>
        <end position="647"/>
    </location>
</feature>
<proteinExistence type="inferred from homology"/>
<dbReference type="OrthoDB" id="8588at2157"/>
<dbReference type="PROSITE" id="PS01229">
    <property type="entry name" value="COF_2"/>
    <property type="match status" value="1"/>
</dbReference>
<dbReference type="Gene3D" id="1.20.1110.10">
    <property type="entry name" value="Calcium-transporting ATPase, transmembrane domain"/>
    <property type="match status" value="1"/>
</dbReference>
<evidence type="ECO:0000256" key="1">
    <source>
        <dbReference type="ARBA" id="ARBA00004127"/>
    </source>
</evidence>
<feature type="compositionally biased region" description="Polar residues" evidence="8">
    <location>
        <begin position="180"/>
        <end position="189"/>
    </location>
</feature>
<evidence type="ECO:0000256" key="8">
    <source>
        <dbReference type="SAM" id="MobiDB-lite"/>
    </source>
</evidence>
<dbReference type="GO" id="GO:0043682">
    <property type="term" value="F:P-type divalent copper transporter activity"/>
    <property type="evidence" value="ECO:0007669"/>
    <property type="project" value="TreeGrafter"/>
</dbReference>
<dbReference type="InterPro" id="IPR018303">
    <property type="entry name" value="ATPase_P-typ_P_site"/>
</dbReference>
<evidence type="ECO:0000256" key="3">
    <source>
        <dbReference type="ARBA" id="ARBA00022692"/>
    </source>
</evidence>
<dbReference type="CDD" id="cd00371">
    <property type="entry name" value="HMA"/>
    <property type="match status" value="1"/>
</dbReference>
<dbReference type="GO" id="GO:0016887">
    <property type="term" value="F:ATP hydrolysis activity"/>
    <property type="evidence" value="ECO:0007669"/>
    <property type="project" value="InterPro"/>
</dbReference>
<feature type="compositionally biased region" description="Low complexity" evidence="8">
    <location>
        <begin position="612"/>
        <end position="632"/>
    </location>
</feature>
<dbReference type="PROSITE" id="PS50846">
    <property type="entry name" value="HMA_2"/>
    <property type="match status" value="1"/>
</dbReference>
<keyword evidence="6 9" id="KW-1133">Transmembrane helix</keyword>
<evidence type="ECO:0000256" key="4">
    <source>
        <dbReference type="ARBA" id="ARBA00022723"/>
    </source>
</evidence>
<evidence type="ECO:0000256" key="9">
    <source>
        <dbReference type="SAM" id="Phobius"/>
    </source>
</evidence>
<dbReference type="GO" id="GO:0005524">
    <property type="term" value="F:ATP binding"/>
    <property type="evidence" value="ECO:0007669"/>
    <property type="project" value="InterPro"/>
</dbReference>
<feature type="transmembrane region" description="Helical" evidence="9">
    <location>
        <begin position="235"/>
        <end position="261"/>
    </location>
</feature>
<feature type="compositionally biased region" description="Low complexity" evidence="8">
    <location>
        <begin position="900"/>
        <end position="927"/>
    </location>
</feature>
<dbReference type="PANTHER" id="PTHR43520">
    <property type="entry name" value="ATP7, ISOFORM B"/>
    <property type="match status" value="1"/>
</dbReference>
<keyword evidence="5" id="KW-1278">Translocase</keyword>
<evidence type="ECO:0000256" key="7">
    <source>
        <dbReference type="ARBA" id="ARBA00023136"/>
    </source>
</evidence>
<dbReference type="InterPro" id="IPR059000">
    <property type="entry name" value="ATPase_P-type_domA"/>
</dbReference>
<evidence type="ECO:0000313" key="11">
    <source>
        <dbReference type="EMBL" id="SDX75003.1"/>
    </source>
</evidence>
<evidence type="ECO:0000313" key="12">
    <source>
        <dbReference type="Proteomes" id="UP000199079"/>
    </source>
</evidence>
<dbReference type="GO" id="GO:0055070">
    <property type="term" value="P:copper ion homeostasis"/>
    <property type="evidence" value="ECO:0007669"/>
    <property type="project" value="TreeGrafter"/>
</dbReference>
<dbReference type="Gene3D" id="2.70.150.10">
    <property type="entry name" value="Calcium-transporting ATPase, cytoplasmic transduction domain A"/>
    <property type="match status" value="1"/>
</dbReference>
<dbReference type="SUPFAM" id="SSF55008">
    <property type="entry name" value="HMA, heavy metal-associated domain"/>
    <property type="match status" value="1"/>
</dbReference>
<keyword evidence="7 9" id="KW-0472">Membrane</keyword>
<feature type="domain" description="HMA" evidence="10">
    <location>
        <begin position="84"/>
        <end position="150"/>
    </location>
</feature>
<dbReference type="InterPro" id="IPR001757">
    <property type="entry name" value="P_typ_ATPase"/>
</dbReference>
<reference evidence="12" key="1">
    <citation type="submission" date="2016-10" db="EMBL/GenBank/DDBJ databases">
        <authorList>
            <person name="Varghese N."/>
            <person name="Submissions S."/>
        </authorList>
    </citation>
    <scope>NUCLEOTIDE SEQUENCE [LARGE SCALE GENOMIC DNA]</scope>
    <source>
        <strain evidence="12">DC30,IBRC 10041,KCTC 4046</strain>
    </source>
</reference>
<feature type="region of interest" description="Disordered" evidence="8">
    <location>
        <begin position="891"/>
        <end position="934"/>
    </location>
</feature>
<dbReference type="SUPFAM" id="SSF56784">
    <property type="entry name" value="HAD-like"/>
    <property type="match status" value="1"/>
</dbReference>
<dbReference type="Gene3D" id="3.40.1110.10">
    <property type="entry name" value="Calcium-transporting ATPase, cytoplasmic domain N"/>
    <property type="match status" value="1"/>
</dbReference>
<evidence type="ECO:0000256" key="5">
    <source>
        <dbReference type="ARBA" id="ARBA00022967"/>
    </source>
</evidence>
<dbReference type="GO" id="GO:0012505">
    <property type="term" value="C:endomembrane system"/>
    <property type="evidence" value="ECO:0007669"/>
    <property type="project" value="UniProtKB-SubCell"/>
</dbReference>
<dbReference type="InterPro" id="IPR036163">
    <property type="entry name" value="HMA_dom_sf"/>
</dbReference>
<dbReference type="GO" id="GO:0016020">
    <property type="term" value="C:membrane"/>
    <property type="evidence" value="ECO:0007669"/>
    <property type="project" value="InterPro"/>
</dbReference>
<evidence type="ECO:0000256" key="2">
    <source>
        <dbReference type="ARBA" id="ARBA00006024"/>
    </source>
</evidence>
<dbReference type="RefSeq" id="WP_092730429.1">
    <property type="nucleotide sequence ID" value="NZ_FNPC01000001.1"/>
</dbReference>
<gene>
    <name evidence="11" type="ORF">SAMN05216564_101329</name>
</gene>
<dbReference type="InterPro" id="IPR008250">
    <property type="entry name" value="ATPase_P-typ_transduc_dom_A_sf"/>
</dbReference>
<dbReference type="Gene3D" id="3.40.50.1000">
    <property type="entry name" value="HAD superfamily/HAD-like"/>
    <property type="match status" value="1"/>
</dbReference>
<dbReference type="Pfam" id="PF00403">
    <property type="entry name" value="HMA"/>
    <property type="match status" value="1"/>
</dbReference>
<evidence type="ECO:0000256" key="6">
    <source>
        <dbReference type="ARBA" id="ARBA00022989"/>
    </source>
</evidence>
<keyword evidence="12" id="KW-1185">Reference proteome</keyword>
<dbReference type="PRINTS" id="PR00119">
    <property type="entry name" value="CATATPASE"/>
</dbReference>
<comment type="similarity">
    <text evidence="2">Belongs to the cation transport ATPase (P-type) (TC 3.A.3) family. Type IB subfamily.</text>
</comment>
<dbReference type="EMBL" id="FNPC01000001">
    <property type="protein sequence ID" value="SDX75003.1"/>
    <property type="molecule type" value="Genomic_DNA"/>
</dbReference>
<dbReference type="Pfam" id="PF00702">
    <property type="entry name" value="Hydrolase"/>
    <property type="match status" value="1"/>
</dbReference>
<dbReference type="Proteomes" id="UP000199079">
    <property type="component" value="Unassembled WGS sequence"/>
</dbReference>
<dbReference type="InterPro" id="IPR036412">
    <property type="entry name" value="HAD-like_sf"/>
</dbReference>
<sequence>MSDCRLCGLPTPDQPVTASDVDGAFCCRGCLEVARRLDDLDDVGGTAGGVGGTADGVGSGAAALEAASDGVVSDSDANAAPDAPEAYLAVEGMHCTTCEAFLRLRGDDVAGVHAVQANYGTETARVVYDPDEIDREALPEALSGYGYALRFMEGERTTDGTGKRSNGDDAKPARREGDPGSTSGRSTDPTLERLAIGGFLAMLVMPWYVLSLYPSYLGIETNVLAIDTTTPVGRYLPLVFIALVTTILVATTGAPLLRGAYVSLRARRPNMDLLVTVAALSAYAYSTLALATGSTHLYYDVTVAVVMVVSLGRYYEGRVRSRATDLLETVTAARVESATRITDAGRETVPIGALEPGDRIRVAPGERVPVDGTVIEGVADVDQSVITGESLPVRAEPGEEVVGGARVLGDVGHGGRDAGCESGDGNDDGAAGGAIAVRVGEDAESTADRLAAALWEVQTTTPGIQRFVDALATVFVPVVLTLGLAVAAWQLVAGETVAAAMLAGLTVLVVSCPCAMGLATPLAVSGGLRDAIARGVVVTDGSVFESAREAETVVFDKTGTLTAGEMRVGAVHGDDRTLARAAAVERRADHPVADAIHEAAAARADGGGKSGGVVETTETGGAAASAASGTDGPTVESFTHHPGMGVSGTLVDAARDDRVIPSETAGTDAGGERVVVGTPDLVERECGPLPAALAERVDAATDDGALPIAVGWGGAARGVIVVTDRDRAGWTAALEAFADREVVVLTGDDGPRADRFRGHPAVDEVFAGVPPDGKLEAVRGFVADGTTVMVGDGTNDAPALAAADLGIALGDGTARAVEAADVVITGDDLRTVETVFELAAGTRRRIRENVAWALCYNAVAIPLAVSGALNPFFAALAMAASSAIVVTNSTRPVLDDDPASEASEASEAPDSASGTSDSASGTSDPASEASGPAF</sequence>
<comment type="subcellular location">
    <subcellularLocation>
        <location evidence="1">Endomembrane system</location>
        <topology evidence="1">Multi-pass membrane protein</topology>
    </subcellularLocation>
</comment>
<evidence type="ECO:0000259" key="10">
    <source>
        <dbReference type="PROSITE" id="PS50846"/>
    </source>
</evidence>
<dbReference type="SUPFAM" id="SSF81653">
    <property type="entry name" value="Calcium ATPase, transduction domain A"/>
    <property type="match status" value="1"/>
</dbReference>
<feature type="transmembrane region" description="Helical" evidence="9">
    <location>
        <begin position="498"/>
        <end position="524"/>
    </location>
</feature>
<dbReference type="Pfam" id="PF00122">
    <property type="entry name" value="E1-E2_ATPase"/>
    <property type="match status" value="1"/>
</dbReference>
<feature type="region of interest" description="Disordered" evidence="8">
    <location>
        <begin position="156"/>
        <end position="189"/>
    </location>
</feature>